<keyword evidence="3 5" id="KW-0808">Transferase</keyword>
<dbReference type="Gene3D" id="1.25.10.10">
    <property type="entry name" value="Leucine-rich Repeat Variant"/>
    <property type="match status" value="1"/>
</dbReference>
<name>A0AAQ3JXT1_9LILI</name>
<dbReference type="GO" id="GO:0016567">
    <property type="term" value="P:protein ubiquitination"/>
    <property type="evidence" value="ECO:0007669"/>
    <property type="project" value="UniProtKB-UniRule"/>
</dbReference>
<evidence type="ECO:0000256" key="3">
    <source>
        <dbReference type="ARBA" id="ARBA00022679"/>
    </source>
</evidence>
<dbReference type="InterPro" id="IPR058678">
    <property type="entry name" value="ARM_PUB"/>
</dbReference>
<dbReference type="PANTHER" id="PTHR22849:SF128">
    <property type="entry name" value="U-BOX DOMAIN-CONTAINING PROTEIN"/>
    <property type="match status" value="1"/>
</dbReference>
<dbReference type="Gene3D" id="3.30.40.10">
    <property type="entry name" value="Zinc/RING finger domain, C3HC4 (zinc finger)"/>
    <property type="match status" value="1"/>
</dbReference>
<protein>
    <recommendedName>
        <fullName evidence="5 6">U-box domain-containing protein</fullName>
        <ecNumber evidence="5">2.3.2.27</ecNumber>
    </recommendedName>
    <alternativeName>
        <fullName evidence="5">RING-type E3 ubiquitin transferase PUB</fullName>
    </alternativeName>
</protein>
<dbReference type="InterPro" id="IPR016024">
    <property type="entry name" value="ARM-type_fold"/>
</dbReference>
<evidence type="ECO:0000256" key="2">
    <source>
        <dbReference type="ARBA" id="ARBA00004906"/>
    </source>
</evidence>
<keyword evidence="8" id="KW-1185">Reference proteome</keyword>
<organism evidence="7 8">
    <name type="scientific">Canna indica</name>
    <name type="common">Indian-shot</name>
    <dbReference type="NCBI Taxonomy" id="4628"/>
    <lineage>
        <taxon>Eukaryota</taxon>
        <taxon>Viridiplantae</taxon>
        <taxon>Streptophyta</taxon>
        <taxon>Embryophyta</taxon>
        <taxon>Tracheophyta</taxon>
        <taxon>Spermatophyta</taxon>
        <taxon>Magnoliopsida</taxon>
        <taxon>Liliopsida</taxon>
        <taxon>Zingiberales</taxon>
        <taxon>Cannaceae</taxon>
        <taxon>Canna</taxon>
    </lineage>
</organism>
<evidence type="ECO:0000256" key="4">
    <source>
        <dbReference type="ARBA" id="ARBA00022786"/>
    </source>
</evidence>
<dbReference type="CDD" id="cd16664">
    <property type="entry name" value="RING-Ubox_PUB"/>
    <property type="match status" value="1"/>
</dbReference>
<keyword evidence="4 5" id="KW-0833">Ubl conjugation pathway</keyword>
<evidence type="ECO:0000313" key="7">
    <source>
        <dbReference type="EMBL" id="WOK97333.1"/>
    </source>
</evidence>
<dbReference type="InterPro" id="IPR045185">
    <property type="entry name" value="PUB22/23/24-like"/>
</dbReference>
<dbReference type="InterPro" id="IPR003613">
    <property type="entry name" value="Ubox_domain"/>
</dbReference>
<comment type="catalytic activity">
    <reaction evidence="1 5">
        <text>S-ubiquitinyl-[E2 ubiquitin-conjugating enzyme]-L-cysteine + [acceptor protein]-L-lysine = [E2 ubiquitin-conjugating enzyme]-L-cysteine + N(6)-ubiquitinyl-[acceptor protein]-L-lysine.</text>
        <dbReference type="EC" id="2.3.2.27"/>
    </reaction>
</comment>
<dbReference type="InterPro" id="IPR013083">
    <property type="entry name" value="Znf_RING/FYVE/PHD"/>
</dbReference>
<dbReference type="SMART" id="SM00504">
    <property type="entry name" value="Ubox"/>
    <property type="match status" value="1"/>
</dbReference>
<dbReference type="SUPFAM" id="SSF48371">
    <property type="entry name" value="ARM repeat"/>
    <property type="match status" value="1"/>
</dbReference>
<feature type="domain" description="U-box" evidence="6">
    <location>
        <begin position="5"/>
        <end position="87"/>
    </location>
</feature>
<reference evidence="7 8" key="1">
    <citation type="submission" date="2023-10" db="EMBL/GenBank/DDBJ databases">
        <title>Chromosome-scale genome assembly provides insights into flower coloration mechanisms of Canna indica.</title>
        <authorList>
            <person name="Li C."/>
        </authorList>
    </citation>
    <scope>NUCLEOTIDE SEQUENCE [LARGE SCALE GENOMIC DNA]</scope>
    <source>
        <tissue evidence="7">Flower</tissue>
    </source>
</reference>
<dbReference type="SUPFAM" id="SSF57850">
    <property type="entry name" value="RING/U-box"/>
    <property type="match status" value="1"/>
</dbReference>
<dbReference type="Pfam" id="PF25598">
    <property type="entry name" value="ARM_PUB"/>
    <property type="match status" value="1"/>
</dbReference>
<accession>A0AAQ3JXT1</accession>
<evidence type="ECO:0000259" key="6">
    <source>
        <dbReference type="PROSITE" id="PS51698"/>
    </source>
</evidence>
<comment type="pathway">
    <text evidence="2 5">Protein modification; protein ubiquitination.</text>
</comment>
<dbReference type="PANTHER" id="PTHR22849">
    <property type="entry name" value="WDSAM1 PROTEIN"/>
    <property type="match status" value="1"/>
</dbReference>
<sequence length="414" mass="44956">MDSIEVPQYFLCPISLEIMRDPVTTITGITYDRESIERWLFSTPATAADAAPCPATQQPLPRDHSALTPNHTLRRLIQAWCDGHASGGVKRIPTPRAPVDRPTVDKLLRDLSAPPGRRLDSLGLMAALAKESESNRRCMLQSGAAAAVLEVIVAASAEKKQIINHVEVALGVLLSLRAPPNDLKPVVDGSGHRVLDAMTRIFLQGATASHETRSNAALILKSIVEVANPRTLEQLKPEFFLAVLSVLRDRVPQPVARAALKVLLQACPWGRNRVKIAEAGGVREALELELTMPEKRTTELNLGLLNQLCACAEGRAELVKHAAGIAAVAKRILRMSPAADELGVRILSTLCRCSATNELLQEMVNVGAVAKLCLVLQANCSSSVKEKASWVLRSHSWAWKDSPCIQAYLSPRYA</sequence>
<dbReference type="EMBL" id="CP136891">
    <property type="protein sequence ID" value="WOK97333.1"/>
    <property type="molecule type" value="Genomic_DNA"/>
</dbReference>
<gene>
    <name evidence="7" type="ORF">Cni_G06041</name>
</gene>
<dbReference type="InterPro" id="IPR011989">
    <property type="entry name" value="ARM-like"/>
</dbReference>
<dbReference type="GO" id="GO:0061630">
    <property type="term" value="F:ubiquitin protein ligase activity"/>
    <property type="evidence" value="ECO:0007669"/>
    <property type="project" value="UniProtKB-UniRule"/>
</dbReference>
<dbReference type="EC" id="2.3.2.27" evidence="5"/>
<comment type="function">
    <text evidence="5">Functions as an E3 ubiquitin ligase.</text>
</comment>
<dbReference type="AlphaFoldDB" id="A0AAQ3JXT1"/>
<evidence type="ECO:0000313" key="8">
    <source>
        <dbReference type="Proteomes" id="UP001327560"/>
    </source>
</evidence>
<dbReference type="PROSITE" id="PS51698">
    <property type="entry name" value="U_BOX"/>
    <property type="match status" value="1"/>
</dbReference>
<evidence type="ECO:0000256" key="5">
    <source>
        <dbReference type="RuleBase" id="RU369093"/>
    </source>
</evidence>
<dbReference type="Proteomes" id="UP001327560">
    <property type="component" value="Chromosome 2"/>
</dbReference>
<evidence type="ECO:0000256" key="1">
    <source>
        <dbReference type="ARBA" id="ARBA00000900"/>
    </source>
</evidence>
<dbReference type="InterPro" id="IPR045210">
    <property type="entry name" value="RING-Ubox_PUB"/>
</dbReference>
<dbReference type="Pfam" id="PF04564">
    <property type="entry name" value="U-box"/>
    <property type="match status" value="1"/>
</dbReference>
<proteinExistence type="predicted"/>